<reference evidence="2" key="2">
    <citation type="submission" date="2022-01" db="EMBL/GenBank/DDBJ databases">
        <authorList>
            <person name="Yamashiro T."/>
            <person name="Shiraishi A."/>
            <person name="Satake H."/>
            <person name="Nakayama K."/>
        </authorList>
    </citation>
    <scope>NUCLEOTIDE SEQUENCE</scope>
</reference>
<protein>
    <recommendedName>
        <fullName evidence="4">Reverse transcriptase domain-containing protein</fullName>
    </recommendedName>
</protein>
<name>A0ABQ5BRI1_9ASTR</name>
<feature type="region of interest" description="Disordered" evidence="1">
    <location>
        <begin position="28"/>
        <end position="50"/>
    </location>
</feature>
<dbReference type="EMBL" id="BQNB010013469">
    <property type="protein sequence ID" value="GJT16381.1"/>
    <property type="molecule type" value="Genomic_DNA"/>
</dbReference>
<evidence type="ECO:0000256" key="1">
    <source>
        <dbReference type="SAM" id="MobiDB-lite"/>
    </source>
</evidence>
<comment type="caution">
    <text evidence="2">The sequence shown here is derived from an EMBL/GenBank/DDBJ whole genome shotgun (WGS) entry which is preliminary data.</text>
</comment>
<accession>A0ABQ5BRI1</accession>
<sequence>MPTTRQGMSSAAIEQLIAQSVADSMTAFEANRASGNGTHNETSGSVGGTEHTVHSCSYKEFLIYKPHNFKGTEGAVRLTRWFEKIESVFHIGNCVESCQVKFVACVTPPNWVASE</sequence>
<evidence type="ECO:0008006" key="4">
    <source>
        <dbReference type="Google" id="ProtNLM"/>
    </source>
</evidence>
<organism evidence="2 3">
    <name type="scientific">Tanacetum coccineum</name>
    <dbReference type="NCBI Taxonomy" id="301880"/>
    <lineage>
        <taxon>Eukaryota</taxon>
        <taxon>Viridiplantae</taxon>
        <taxon>Streptophyta</taxon>
        <taxon>Embryophyta</taxon>
        <taxon>Tracheophyta</taxon>
        <taxon>Spermatophyta</taxon>
        <taxon>Magnoliopsida</taxon>
        <taxon>eudicotyledons</taxon>
        <taxon>Gunneridae</taxon>
        <taxon>Pentapetalae</taxon>
        <taxon>asterids</taxon>
        <taxon>campanulids</taxon>
        <taxon>Asterales</taxon>
        <taxon>Asteraceae</taxon>
        <taxon>Asteroideae</taxon>
        <taxon>Anthemideae</taxon>
        <taxon>Anthemidinae</taxon>
        <taxon>Tanacetum</taxon>
    </lineage>
</organism>
<feature type="compositionally biased region" description="Polar residues" evidence="1">
    <location>
        <begin position="33"/>
        <end position="44"/>
    </location>
</feature>
<reference evidence="2" key="1">
    <citation type="journal article" date="2022" name="Int. J. Mol. Sci.">
        <title>Draft Genome of Tanacetum Coccineum: Genomic Comparison of Closely Related Tanacetum-Family Plants.</title>
        <authorList>
            <person name="Yamashiro T."/>
            <person name="Shiraishi A."/>
            <person name="Nakayama K."/>
            <person name="Satake H."/>
        </authorList>
    </citation>
    <scope>NUCLEOTIDE SEQUENCE</scope>
</reference>
<gene>
    <name evidence="2" type="ORF">Tco_0875087</name>
</gene>
<dbReference type="Proteomes" id="UP001151760">
    <property type="component" value="Unassembled WGS sequence"/>
</dbReference>
<keyword evidence="3" id="KW-1185">Reference proteome</keyword>
<evidence type="ECO:0000313" key="2">
    <source>
        <dbReference type="EMBL" id="GJT16381.1"/>
    </source>
</evidence>
<proteinExistence type="predicted"/>
<evidence type="ECO:0000313" key="3">
    <source>
        <dbReference type="Proteomes" id="UP001151760"/>
    </source>
</evidence>